<sequence length="157" mass="18208">MTSKRRTRRIETIPQTGASQGALAEAAIQCADGKERKQRPLRFRDDHVEVPLVDSTQSVRVALWDFHWLRYVMGIGRRRWTRGERGEIRAPMHRGFHVRDREHGYDYDVGALLLGLKQGDCYEMDYPCSLMPDTIRQVPRTRSRKKARKTQTGLAEA</sequence>
<dbReference type="AlphaFoldDB" id="A0AB74D6J7"/>
<dbReference type="EMBL" id="QTNY01000019">
    <property type="protein sequence ID" value="RQP73241.1"/>
    <property type="molecule type" value="Genomic_DNA"/>
</dbReference>
<proteinExistence type="predicted"/>
<comment type="caution">
    <text evidence="1">The sequence shown here is derived from an EMBL/GenBank/DDBJ whole genome shotgun (WGS) entry which is preliminary data.</text>
</comment>
<organism evidence="1 2">
    <name type="scientific">Burkholderia ubonensis</name>
    <dbReference type="NCBI Taxonomy" id="101571"/>
    <lineage>
        <taxon>Bacteria</taxon>
        <taxon>Pseudomonadati</taxon>
        <taxon>Pseudomonadota</taxon>
        <taxon>Betaproteobacteria</taxon>
        <taxon>Burkholderiales</taxon>
        <taxon>Burkholderiaceae</taxon>
        <taxon>Burkholderia</taxon>
        <taxon>Burkholderia cepacia complex</taxon>
    </lineage>
</organism>
<protein>
    <submittedName>
        <fullName evidence="1">Uncharacterized protein</fullName>
    </submittedName>
</protein>
<accession>A0AB74D6J7</accession>
<evidence type="ECO:0000313" key="1">
    <source>
        <dbReference type="EMBL" id="RQP73241.1"/>
    </source>
</evidence>
<gene>
    <name evidence="1" type="ORF">DF015_25050</name>
</gene>
<evidence type="ECO:0000313" key="2">
    <source>
        <dbReference type="Proteomes" id="UP000273734"/>
    </source>
</evidence>
<name>A0AB74D6J7_9BURK</name>
<reference evidence="1 2" key="1">
    <citation type="submission" date="2018-08" db="EMBL/GenBank/DDBJ databases">
        <title>Comparative analysis of Burkholderia isolates from Puerto Rico.</title>
        <authorList>
            <person name="Hall C."/>
            <person name="Sahl J."/>
            <person name="Wagner D."/>
        </authorList>
    </citation>
    <scope>NUCLEOTIDE SEQUENCE [LARGE SCALE GENOMIC DNA]</scope>
    <source>
        <strain evidence="1 2">Bp8964</strain>
    </source>
</reference>
<dbReference type="Proteomes" id="UP000273734">
    <property type="component" value="Unassembled WGS sequence"/>
</dbReference>
<dbReference type="RefSeq" id="WP_124483267.1">
    <property type="nucleotide sequence ID" value="NZ_NQMX01000013.1"/>
</dbReference>